<keyword evidence="2" id="KW-0255">Endonuclease</keyword>
<proteinExistence type="predicted"/>
<keyword evidence="3" id="KW-1185">Reference proteome</keyword>
<dbReference type="EMBL" id="JAGSOH010000005">
    <property type="protein sequence ID" value="MBR7825447.1"/>
    <property type="molecule type" value="Genomic_DNA"/>
</dbReference>
<evidence type="ECO:0000259" key="1">
    <source>
        <dbReference type="Pfam" id="PF20469"/>
    </source>
</evidence>
<gene>
    <name evidence="2" type="ORF">KDK95_03955</name>
</gene>
<evidence type="ECO:0000313" key="3">
    <source>
        <dbReference type="Proteomes" id="UP000676325"/>
    </source>
</evidence>
<comment type="caution">
    <text evidence="2">The sequence shown here is derived from an EMBL/GenBank/DDBJ whole genome shotgun (WGS) entry which is preliminary data.</text>
</comment>
<dbReference type="AlphaFoldDB" id="A0A941IH86"/>
<accession>A0A941IH86</accession>
<keyword evidence="2" id="KW-0378">Hydrolase</keyword>
<keyword evidence="2" id="KW-0540">Nuclease</keyword>
<sequence>MAEASPNGDARAVVLVEGVSDRAALAVLAERRGMDLAGAGIEIVSMDGITNIGHYLDVYCAPARETHVTGLYDDGEERFVRRGLGRVGRLEPGGDLEPLGFYACSPDLEDELIRALGPGAVEEIVEACGELRSFRTLQRQPAQRARSLHDQLRRLMGGRSGGKERYAAAMAAAVPLDQVPRPLDAVLAHVCAAL</sequence>
<feature type="domain" description="OLD protein-like TOPRIM" evidence="1">
    <location>
        <begin position="10"/>
        <end position="59"/>
    </location>
</feature>
<organism evidence="2 3">
    <name type="scientific">Actinospica acidithermotolerans</name>
    <dbReference type="NCBI Taxonomy" id="2828514"/>
    <lineage>
        <taxon>Bacteria</taxon>
        <taxon>Bacillati</taxon>
        <taxon>Actinomycetota</taxon>
        <taxon>Actinomycetes</taxon>
        <taxon>Catenulisporales</taxon>
        <taxon>Actinospicaceae</taxon>
        <taxon>Actinospica</taxon>
    </lineage>
</organism>
<reference evidence="2" key="1">
    <citation type="submission" date="2021-04" db="EMBL/GenBank/DDBJ databases">
        <title>Genome based classification of Actinospica acidithermotolerans sp. nov., an actinobacterium isolated from an Indonesian hot spring.</title>
        <authorList>
            <person name="Kusuma A.B."/>
            <person name="Putra K.E."/>
            <person name="Nafisah S."/>
            <person name="Loh J."/>
            <person name="Nouioui I."/>
            <person name="Goodfellow M."/>
        </authorList>
    </citation>
    <scope>NUCLEOTIDE SEQUENCE</scope>
    <source>
        <strain evidence="2">MGRD01-02</strain>
    </source>
</reference>
<dbReference type="Proteomes" id="UP000676325">
    <property type="component" value="Unassembled WGS sequence"/>
</dbReference>
<dbReference type="Pfam" id="PF20469">
    <property type="entry name" value="OLD-like_TOPRIM"/>
    <property type="match status" value="1"/>
</dbReference>
<protein>
    <submittedName>
        <fullName evidence="2">ATP-dependent endonuclease</fullName>
    </submittedName>
</protein>
<evidence type="ECO:0000313" key="2">
    <source>
        <dbReference type="EMBL" id="MBR7825447.1"/>
    </source>
</evidence>
<dbReference type="RefSeq" id="WP_212516592.1">
    <property type="nucleotide sequence ID" value="NZ_JAGSOH010000005.1"/>
</dbReference>
<name>A0A941IH86_9ACTN</name>
<dbReference type="InterPro" id="IPR034139">
    <property type="entry name" value="TOPRIM_OLD"/>
</dbReference>
<dbReference type="GO" id="GO:0004519">
    <property type="term" value="F:endonuclease activity"/>
    <property type="evidence" value="ECO:0007669"/>
    <property type="project" value="UniProtKB-KW"/>
</dbReference>